<dbReference type="EMBL" id="MU853868">
    <property type="protein sequence ID" value="KAK3936937.1"/>
    <property type="molecule type" value="Genomic_DNA"/>
</dbReference>
<sequence length="177" mass="19694">MSWTQTENLLNIYGQQPNPDLQIMAIQSCQTRNSAGDDEGGGADYLDLDPNGDPNRELSASVNSSNDRDRDNKEMTERVLGPWAISDRRDDYRISNNDVRPGRKGPVMTTRINKAAAAAAASSRAREPAWLHNTVAMRNPHRRVADTDPQWAPRHQQILDLDSPFPLLPGNLSLQPP</sequence>
<comment type="caution">
    <text evidence="2">The sequence shown here is derived from an EMBL/GenBank/DDBJ whole genome shotgun (WGS) entry which is preliminary data.</text>
</comment>
<dbReference type="Proteomes" id="UP001303473">
    <property type="component" value="Unassembled WGS sequence"/>
</dbReference>
<evidence type="ECO:0000256" key="1">
    <source>
        <dbReference type="SAM" id="MobiDB-lite"/>
    </source>
</evidence>
<proteinExistence type="predicted"/>
<evidence type="ECO:0000313" key="2">
    <source>
        <dbReference type="EMBL" id="KAK3936937.1"/>
    </source>
</evidence>
<keyword evidence="3" id="KW-1185">Reference proteome</keyword>
<gene>
    <name evidence="2" type="ORF">QBC46DRAFT_345116</name>
</gene>
<protein>
    <submittedName>
        <fullName evidence="2">Uncharacterized protein</fullName>
    </submittedName>
</protein>
<dbReference type="AlphaFoldDB" id="A0AAN6N0I5"/>
<accession>A0AAN6N0I5</accession>
<name>A0AAN6N0I5_9PEZI</name>
<reference evidence="3" key="1">
    <citation type="journal article" date="2023" name="Mol. Phylogenet. Evol.">
        <title>Genome-scale phylogeny and comparative genomics of the fungal order Sordariales.</title>
        <authorList>
            <person name="Hensen N."/>
            <person name="Bonometti L."/>
            <person name="Westerberg I."/>
            <person name="Brannstrom I.O."/>
            <person name="Guillou S."/>
            <person name="Cros-Aarteil S."/>
            <person name="Calhoun S."/>
            <person name="Haridas S."/>
            <person name="Kuo A."/>
            <person name="Mondo S."/>
            <person name="Pangilinan J."/>
            <person name="Riley R."/>
            <person name="LaButti K."/>
            <person name="Andreopoulos B."/>
            <person name="Lipzen A."/>
            <person name="Chen C."/>
            <person name="Yan M."/>
            <person name="Daum C."/>
            <person name="Ng V."/>
            <person name="Clum A."/>
            <person name="Steindorff A."/>
            <person name="Ohm R.A."/>
            <person name="Martin F."/>
            <person name="Silar P."/>
            <person name="Natvig D.O."/>
            <person name="Lalanne C."/>
            <person name="Gautier V."/>
            <person name="Ament-Velasquez S.L."/>
            <person name="Kruys A."/>
            <person name="Hutchinson M.I."/>
            <person name="Powell A.J."/>
            <person name="Barry K."/>
            <person name="Miller A.N."/>
            <person name="Grigoriev I.V."/>
            <person name="Debuchy R."/>
            <person name="Gladieux P."/>
            <person name="Hiltunen Thoren M."/>
            <person name="Johannesson H."/>
        </authorList>
    </citation>
    <scope>NUCLEOTIDE SEQUENCE [LARGE SCALE GENOMIC DNA]</scope>
    <source>
        <strain evidence="3">CBS 340.73</strain>
    </source>
</reference>
<evidence type="ECO:0000313" key="3">
    <source>
        <dbReference type="Proteomes" id="UP001303473"/>
    </source>
</evidence>
<organism evidence="2 3">
    <name type="scientific">Diplogelasinospora grovesii</name>
    <dbReference type="NCBI Taxonomy" id="303347"/>
    <lineage>
        <taxon>Eukaryota</taxon>
        <taxon>Fungi</taxon>
        <taxon>Dikarya</taxon>
        <taxon>Ascomycota</taxon>
        <taxon>Pezizomycotina</taxon>
        <taxon>Sordariomycetes</taxon>
        <taxon>Sordariomycetidae</taxon>
        <taxon>Sordariales</taxon>
        <taxon>Diplogelasinosporaceae</taxon>
        <taxon>Diplogelasinospora</taxon>
    </lineage>
</organism>
<feature type="compositionally biased region" description="Basic and acidic residues" evidence="1">
    <location>
        <begin position="66"/>
        <end position="77"/>
    </location>
</feature>
<feature type="region of interest" description="Disordered" evidence="1">
    <location>
        <begin position="31"/>
        <end position="79"/>
    </location>
</feature>